<dbReference type="Pfam" id="PF00884">
    <property type="entry name" value="Sulfatase"/>
    <property type="match status" value="1"/>
</dbReference>
<dbReference type="GO" id="GO:0016787">
    <property type="term" value="F:hydrolase activity"/>
    <property type="evidence" value="ECO:0007669"/>
    <property type="project" value="UniProtKB-KW"/>
</dbReference>
<reference evidence="7 8" key="1">
    <citation type="journal article" date="2009" name="Appl. Environ. Microbiol.">
        <title>Novel features of the polysaccharide-digesting gliding bacterium Flavobacterium johnsoniae as revealed by genome sequence analysis.</title>
        <authorList>
            <person name="McBride M.J."/>
            <person name="Xie G."/>
            <person name="Martens E.C."/>
            <person name="Lapidus A."/>
            <person name="Henrissat B."/>
            <person name="Rhodes R.G."/>
            <person name="Goltsman E."/>
            <person name="Wang W."/>
            <person name="Xu J."/>
            <person name="Hunnicutt D.W."/>
            <person name="Staroscik A.M."/>
            <person name="Hoover T.R."/>
            <person name="Cheng Y.Q."/>
            <person name="Stein J.L."/>
        </authorList>
    </citation>
    <scope>NUCLEOTIDE SEQUENCE [LARGE SCALE GENOMIC DNA]</scope>
    <source>
        <strain evidence="8">ATCC 17061 / DSM 2064 / JCM 8514 / BCRC 14874 / CCUG 350202 / NBRC 14942 / NCIMB 11054 / UW101</strain>
    </source>
</reference>
<accession>A5FES5</accession>
<organism evidence="7 8">
    <name type="scientific">Flavobacterium johnsoniae (strain ATCC 17061 / DSM 2064 / JCM 8514 / BCRC 14874 / CCUG 350202 / NBRC 14942 / NCIMB 11054 / UW101)</name>
    <name type="common">Cytophaga johnsonae</name>
    <dbReference type="NCBI Taxonomy" id="376686"/>
    <lineage>
        <taxon>Bacteria</taxon>
        <taxon>Pseudomonadati</taxon>
        <taxon>Bacteroidota</taxon>
        <taxon>Flavobacteriia</taxon>
        <taxon>Flavobacteriales</taxon>
        <taxon>Flavobacteriaceae</taxon>
        <taxon>Flavobacterium</taxon>
    </lineage>
</organism>
<dbReference type="PROSITE" id="PS00523">
    <property type="entry name" value="SULFATASE_1"/>
    <property type="match status" value="1"/>
</dbReference>
<dbReference type="InterPro" id="IPR024607">
    <property type="entry name" value="Sulfatase_CS"/>
</dbReference>
<dbReference type="AlphaFoldDB" id="A5FES5"/>
<evidence type="ECO:0000256" key="3">
    <source>
        <dbReference type="ARBA" id="ARBA00022801"/>
    </source>
</evidence>
<dbReference type="EMBL" id="CP000685">
    <property type="protein sequence ID" value="ABQ06299.1"/>
    <property type="molecule type" value="Genomic_DNA"/>
</dbReference>
<dbReference type="GeneID" id="31766194"/>
<dbReference type="SUPFAM" id="SSF53649">
    <property type="entry name" value="Alkaline phosphatase-like"/>
    <property type="match status" value="1"/>
</dbReference>
<feature type="signal peptide" evidence="5">
    <location>
        <begin position="1"/>
        <end position="18"/>
    </location>
</feature>
<evidence type="ECO:0000313" key="7">
    <source>
        <dbReference type="EMBL" id="ABQ06299.1"/>
    </source>
</evidence>
<proteinExistence type="inferred from homology"/>
<dbReference type="GO" id="GO:0046872">
    <property type="term" value="F:metal ion binding"/>
    <property type="evidence" value="ECO:0007669"/>
    <property type="project" value="UniProtKB-KW"/>
</dbReference>
<name>A5FES5_FLAJ1</name>
<dbReference type="Proteomes" id="UP000006694">
    <property type="component" value="Chromosome"/>
</dbReference>
<dbReference type="CDD" id="cd16025">
    <property type="entry name" value="PAS_like"/>
    <property type="match status" value="1"/>
</dbReference>
<protein>
    <submittedName>
        <fullName evidence="7">Sulfatase</fullName>
    </submittedName>
</protein>
<comment type="similarity">
    <text evidence="1">Belongs to the sulfatase family.</text>
</comment>
<keyword evidence="4" id="KW-0106">Calcium</keyword>
<dbReference type="eggNOG" id="COG3119">
    <property type="taxonomic scope" value="Bacteria"/>
</dbReference>
<dbReference type="PANTHER" id="PTHR42693">
    <property type="entry name" value="ARYLSULFATASE FAMILY MEMBER"/>
    <property type="match status" value="1"/>
</dbReference>
<dbReference type="InterPro" id="IPR017850">
    <property type="entry name" value="Alkaline_phosphatase_core_sf"/>
</dbReference>
<dbReference type="RefSeq" id="WP_012025268.1">
    <property type="nucleotide sequence ID" value="NC_009441.1"/>
</dbReference>
<evidence type="ECO:0000256" key="4">
    <source>
        <dbReference type="ARBA" id="ARBA00022837"/>
    </source>
</evidence>
<evidence type="ECO:0000256" key="1">
    <source>
        <dbReference type="ARBA" id="ARBA00008779"/>
    </source>
</evidence>
<dbReference type="KEGG" id="fjo:Fjoh_3283"/>
<feature type="domain" description="Sulfatase N-terminal" evidence="6">
    <location>
        <begin position="58"/>
        <end position="480"/>
    </location>
</feature>
<evidence type="ECO:0000256" key="5">
    <source>
        <dbReference type="SAM" id="SignalP"/>
    </source>
</evidence>
<dbReference type="HOGENOM" id="CLU_006332_11_0_10"/>
<dbReference type="PANTHER" id="PTHR42693:SF43">
    <property type="entry name" value="BLL2667 PROTEIN"/>
    <property type="match status" value="1"/>
</dbReference>
<evidence type="ECO:0000313" key="8">
    <source>
        <dbReference type="Proteomes" id="UP000006694"/>
    </source>
</evidence>
<dbReference type="Gene3D" id="3.30.1120.10">
    <property type="match status" value="1"/>
</dbReference>
<sequence>MKQLFKLLIFLFCSFLMAQNPPKKQEEKKFGGDIKLDIRDSKGDWPAFLETKAPKDAPNVLIILYDDTGFAAWSPYGGRINMPTMDELAKNGLTYTQWHTTSVCSPTRSTLLTGRNHHQNGFGSISESAVGFPGYSGHIPKENATLATVLREAGWSTFWIGKNHNVPVDALDMASSKERWPLGLGFDRFYGFIGGETNQWYPSLIEDNHFIEQPSQPENGYHLSKDLADKAIAYIQDSKQSKPDKPWFMWYNPGANHAPHHAPADYIAKYKGKFDDGYEAYRDWVLKRMIDKGILPKGTKMTPLNPMPKGKFAESDMVKPWNSLTADEKKLFSRMAEVYAAYSEFTDAEVGRVIKYLKDSGQFDNTLIMYCADNGASAEGSPNGSVNENNFFNAYPDDMSVNLSMIDKLGSEDTYNHYPTGWAAAFSTPFKMFKRYSGYSGGTADPLVICWPKGIKAKGELRSQYYHCTDIVPTILEACGLTMPDVVDGVKQTPLAGVSMISSFNNAKAPTAKKVQYYEMVGTRGIWKDGWKATAVHGALPVNIGNFDKDQWELYNVDADRSESTDLAVKYPDKVKELQQIWMDEAKKYHVLPLNDLSIPEFHKLEYHKEVPADGRFIYYPGTTEVPEASAAPTLGRSFKILAEVDFTKDSKGVIVSQGSRFGGYSLFAKDGKLTYVYNFLGLAPEQVLSTSIPSSGKHIVGVEFIKEKMSDKNETLGKMRLYLDNKVVDEKPFRTQAGHYSLSGEGLCVGRDSGDPVSKQYKAKFDFTGGKIAKVVYDVSNDAYQNVENEFKVKMAKE</sequence>
<dbReference type="InterPro" id="IPR000917">
    <property type="entry name" value="Sulfatase_N"/>
</dbReference>
<dbReference type="InterPro" id="IPR050738">
    <property type="entry name" value="Sulfatase"/>
</dbReference>
<keyword evidence="8" id="KW-1185">Reference proteome</keyword>
<dbReference type="Gene3D" id="3.40.720.10">
    <property type="entry name" value="Alkaline Phosphatase, subunit A"/>
    <property type="match status" value="1"/>
</dbReference>
<evidence type="ECO:0000256" key="2">
    <source>
        <dbReference type="ARBA" id="ARBA00022723"/>
    </source>
</evidence>
<keyword evidence="2" id="KW-0479">Metal-binding</keyword>
<keyword evidence="3" id="KW-0378">Hydrolase</keyword>
<dbReference type="STRING" id="376686.Fjoh_3283"/>
<feature type="chain" id="PRO_5002682726" evidence="5">
    <location>
        <begin position="19"/>
        <end position="799"/>
    </location>
</feature>
<evidence type="ECO:0000259" key="6">
    <source>
        <dbReference type="Pfam" id="PF00884"/>
    </source>
</evidence>
<dbReference type="OrthoDB" id="9803751at2"/>
<gene>
    <name evidence="7" type="ordered locus">Fjoh_3283</name>
</gene>
<keyword evidence="5" id="KW-0732">Signal</keyword>